<evidence type="ECO:0000256" key="8">
    <source>
        <dbReference type="SAM" id="Phobius"/>
    </source>
</evidence>
<evidence type="ECO:0000256" key="7">
    <source>
        <dbReference type="SAM" id="MobiDB-lite"/>
    </source>
</evidence>
<protein>
    <submittedName>
        <fullName evidence="10">EamA family transporter</fullName>
    </submittedName>
</protein>
<feature type="transmembrane region" description="Helical" evidence="8">
    <location>
        <begin position="308"/>
        <end position="328"/>
    </location>
</feature>
<comment type="subcellular location">
    <subcellularLocation>
        <location evidence="1">Cell membrane</location>
        <topology evidence="1">Multi-pass membrane protein</topology>
    </subcellularLocation>
</comment>
<sequence length="382" mass="40839">MGEQDMRDEVQAASKREVRTPARSTADRLLADTHDAAVRYASIQPAAAIPALEKAAARVLSPASSRPYGTDAVSRKKRRRLRERANAESGRRMLAGVLATFFGGLFWGFSGTCADFLFENYAVDTMWLMCMRQITAGAMFLVVILARAKDRSRLWQLLTNKRDLLVLLGFSASGVLLNQFGYLMSIRITNAGTATVLQCLQLVIIMVYACVTTHRAPRKRELMGVALALVGTYLLATGGDPSNLSIPPFGLFIGLISALGAAAMSIVPVRILPKYGAAVVTGSGMLICGIVSSLFIQPWAHMAPFDGIGWGAFLVLALVGSCLAYSLYMQGVKDIGSMRASLIGTVEPVSAAVTSAIVLGTVFTGTDIVGFACIIIMMVLTV</sequence>
<evidence type="ECO:0000256" key="1">
    <source>
        <dbReference type="ARBA" id="ARBA00004651"/>
    </source>
</evidence>
<dbReference type="SUPFAM" id="SSF103481">
    <property type="entry name" value="Multidrug resistance efflux transporter EmrE"/>
    <property type="match status" value="2"/>
</dbReference>
<feature type="transmembrane region" description="Helical" evidence="8">
    <location>
        <begin position="275"/>
        <end position="296"/>
    </location>
</feature>
<keyword evidence="6 8" id="KW-0472">Membrane</keyword>
<dbReference type="Proteomes" id="UP000753256">
    <property type="component" value="Unassembled WGS sequence"/>
</dbReference>
<dbReference type="InterPro" id="IPR000620">
    <property type="entry name" value="EamA_dom"/>
</dbReference>
<dbReference type="PANTHER" id="PTHR32322:SF18">
    <property type="entry name" value="S-ADENOSYLMETHIONINE_S-ADENOSYLHOMOCYSTEINE TRANSPORTER"/>
    <property type="match status" value="1"/>
</dbReference>
<comment type="caution">
    <text evidence="10">The sequence shown here is derived from an EMBL/GenBank/DDBJ whole genome shotgun (WGS) entry which is preliminary data.</text>
</comment>
<keyword evidence="4 8" id="KW-0812">Transmembrane</keyword>
<feature type="region of interest" description="Disordered" evidence="7">
    <location>
        <begin position="64"/>
        <end position="84"/>
    </location>
</feature>
<dbReference type="Pfam" id="PF00892">
    <property type="entry name" value="EamA"/>
    <property type="match status" value="2"/>
</dbReference>
<dbReference type="EMBL" id="DYUZ01000014">
    <property type="protein sequence ID" value="HJG36885.1"/>
    <property type="molecule type" value="Genomic_DNA"/>
</dbReference>
<reference evidence="10" key="1">
    <citation type="journal article" date="2021" name="PeerJ">
        <title>Extensive microbial diversity within the chicken gut microbiome revealed by metagenomics and culture.</title>
        <authorList>
            <person name="Gilroy R."/>
            <person name="Ravi A."/>
            <person name="Getino M."/>
            <person name="Pursley I."/>
            <person name="Horton D.L."/>
            <person name="Alikhan N.F."/>
            <person name="Baker D."/>
            <person name="Gharbi K."/>
            <person name="Hall N."/>
            <person name="Watson M."/>
            <person name="Adriaenssens E.M."/>
            <person name="Foster-Nyarko E."/>
            <person name="Jarju S."/>
            <person name="Secka A."/>
            <person name="Antonio M."/>
            <person name="Oren A."/>
            <person name="Chaudhuri R.R."/>
            <person name="La Ragione R."/>
            <person name="Hildebrand F."/>
            <person name="Pallen M.J."/>
        </authorList>
    </citation>
    <scope>NUCLEOTIDE SEQUENCE</scope>
    <source>
        <strain evidence="10">ChiHjej13B12-9602</strain>
    </source>
</reference>
<name>A0A921IVL1_9ACTN</name>
<evidence type="ECO:0000313" key="10">
    <source>
        <dbReference type="EMBL" id="HJG36885.1"/>
    </source>
</evidence>
<feature type="domain" description="EamA" evidence="9">
    <location>
        <begin position="249"/>
        <end position="381"/>
    </location>
</feature>
<evidence type="ECO:0000256" key="4">
    <source>
        <dbReference type="ARBA" id="ARBA00022692"/>
    </source>
</evidence>
<dbReference type="InterPro" id="IPR037185">
    <property type="entry name" value="EmrE-like"/>
</dbReference>
<reference evidence="10" key="2">
    <citation type="submission" date="2021-09" db="EMBL/GenBank/DDBJ databases">
        <authorList>
            <person name="Gilroy R."/>
        </authorList>
    </citation>
    <scope>NUCLEOTIDE SEQUENCE</scope>
    <source>
        <strain evidence="10">ChiHjej13B12-9602</strain>
    </source>
</reference>
<dbReference type="InterPro" id="IPR050638">
    <property type="entry name" value="AA-Vitamin_Transporters"/>
</dbReference>
<evidence type="ECO:0000256" key="3">
    <source>
        <dbReference type="ARBA" id="ARBA00022475"/>
    </source>
</evidence>
<feature type="domain" description="EamA" evidence="9">
    <location>
        <begin position="95"/>
        <end position="236"/>
    </location>
</feature>
<dbReference type="RefSeq" id="WP_273189315.1">
    <property type="nucleotide sequence ID" value="NZ_DYUZ01000014.1"/>
</dbReference>
<dbReference type="AlphaFoldDB" id="A0A921IVL1"/>
<dbReference type="PANTHER" id="PTHR32322">
    <property type="entry name" value="INNER MEMBRANE TRANSPORTER"/>
    <property type="match status" value="1"/>
</dbReference>
<gene>
    <name evidence="10" type="ORF">K8V70_03335</name>
</gene>
<evidence type="ECO:0000313" key="11">
    <source>
        <dbReference type="Proteomes" id="UP000753256"/>
    </source>
</evidence>
<feature type="transmembrane region" description="Helical" evidence="8">
    <location>
        <begin position="222"/>
        <end position="239"/>
    </location>
</feature>
<feature type="transmembrane region" description="Helical" evidence="8">
    <location>
        <begin position="164"/>
        <end position="185"/>
    </location>
</feature>
<feature type="region of interest" description="Disordered" evidence="7">
    <location>
        <begin position="1"/>
        <end position="26"/>
    </location>
</feature>
<keyword evidence="3" id="KW-1003">Cell membrane</keyword>
<feature type="transmembrane region" description="Helical" evidence="8">
    <location>
        <begin position="191"/>
        <end position="210"/>
    </location>
</feature>
<feature type="transmembrane region" description="Helical" evidence="8">
    <location>
        <begin position="349"/>
        <end position="380"/>
    </location>
</feature>
<feature type="transmembrane region" description="Helical" evidence="8">
    <location>
        <begin position="245"/>
        <end position="263"/>
    </location>
</feature>
<organism evidence="10 11">
    <name type="scientific">Enorma phocaeensis</name>
    <dbReference type="NCBI Taxonomy" id="1871019"/>
    <lineage>
        <taxon>Bacteria</taxon>
        <taxon>Bacillati</taxon>
        <taxon>Actinomycetota</taxon>
        <taxon>Coriobacteriia</taxon>
        <taxon>Coriobacteriales</taxon>
        <taxon>Coriobacteriaceae</taxon>
        <taxon>Enorma</taxon>
    </lineage>
</organism>
<accession>A0A921IVL1</accession>
<comment type="similarity">
    <text evidence="2">Belongs to the EamA transporter family.</text>
</comment>
<proteinExistence type="inferred from homology"/>
<keyword evidence="5 8" id="KW-1133">Transmembrane helix</keyword>
<evidence type="ECO:0000256" key="6">
    <source>
        <dbReference type="ARBA" id="ARBA00023136"/>
    </source>
</evidence>
<feature type="transmembrane region" description="Helical" evidence="8">
    <location>
        <begin position="89"/>
        <end position="109"/>
    </location>
</feature>
<evidence type="ECO:0000256" key="5">
    <source>
        <dbReference type="ARBA" id="ARBA00022989"/>
    </source>
</evidence>
<dbReference type="GO" id="GO:0005886">
    <property type="term" value="C:plasma membrane"/>
    <property type="evidence" value="ECO:0007669"/>
    <property type="project" value="UniProtKB-SubCell"/>
</dbReference>
<feature type="transmembrane region" description="Helical" evidence="8">
    <location>
        <begin position="121"/>
        <end position="144"/>
    </location>
</feature>
<evidence type="ECO:0000256" key="2">
    <source>
        <dbReference type="ARBA" id="ARBA00007362"/>
    </source>
</evidence>
<evidence type="ECO:0000259" key="9">
    <source>
        <dbReference type="Pfam" id="PF00892"/>
    </source>
</evidence>